<organism evidence="3 4">
    <name type="scientific">Streptomyces malaysiense</name>
    <dbReference type="NCBI Taxonomy" id="1428626"/>
    <lineage>
        <taxon>Bacteria</taxon>
        <taxon>Bacillati</taxon>
        <taxon>Actinomycetota</taxon>
        <taxon>Actinomycetes</taxon>
        <taxon>Kitasatosporales</taxon>
        <taxon>Streptomycetaceae</taxon>
        <taxon>Streptomyces</taxon>
    </lineage>
</organism>
<dbReference type="OrthoDB" id="9793637at2"/>
<dbReference type="AlphaFoldDB" id="A0A1J4Q4F9"/>
<evidence type="ECO:0000313" key="3">
    <source>
        <dbReference type="EMBL" id="OIK27914.1"/>
    </source>
</evidence>
<dbReference type="PANTHER" id="PTHR35585">
    <property type="entry name" value="HHE DOMAIN PROTEIN (AFU_ORTHOLOGUE AFUA_4G00730)"/>
    <property type="match status" value="1"/>
</dbReference>
<evidence type="ECO:0000313" key="4">
    <source>
        <dbReference type="Proteomes" id="UP000034838"/>
    </source>
</evidence>
<evidence type="ECO:0000259" key="2">
    <source>
        <dbReference type="Pfam" id="PF01814"/>
    </source>
</evidence>
<comment type="caution">
    <text evidence="3">The sequence shown here is derived from an EMBL/GenBank/DDBJ whole genome shotgun (WGS) entry which is preliminary data.</text>
</comment>
<dbReference type="RefSeq" id="WP_046425723.1">
    <property type="nucleotide sequence ID" value="NZ_LBDA02000017.1"/>
</dbReference>
<accession>A0A1J4Q4F9</accession>
<feature type="region of interest" description="Disordered" evidence="1">
    <location>
        <begin position="137"/>
        <end position="186"/>
    </location>
</feature>
<feature type="compositionally biased region" description="Basic and acidic residues" evidence="1">
    <location>
        <begin position="172"/>
        <end position="186"/>
    </location>
</feature>
<protein>
    <recommendedName>
        <fullName evidence="2">Hemerythrin-like domain-containing protein</fullName>
    </recommendedName>
</protein>
<dbReference type="Pfam" id="PF01814">
    <property type="entry name" value="Hemerythrin"/>
    <property type="match status" value="1"/>
</dbReference>
<dbReference type="EMBL" id="LBDA02000017">
    <property type="protein sequence ID" value="OIK27914.1"/>
    <property type="molecule type" value="Genomic_DNA"/>
</dbReference>
<keyword evidence="4" id="KW-1185">Reference proteome</keyword>
<proteinExistence type="predicted"/>
<dbReference type="PANTHER" id="PTHR35585:SF1">
    <property type="entry name" value="HHE DOMAIN PROTEIN (AFU_ORTHOLOGUE AFUA_4G00730)"/>
    <property type="match status" value="1"/>
</dbReference>
<dbReference type="Proteomes" id="UP000034838">
    <property type="component" value="Unassembled WGS sequence"/>
</dbReference>
<feature type="domain" description="Hemerythrin-like" evidence="2">
    <location>
        <begin position="7"/>
        <end position="125"/>
    </location>
</feature>
<name>A0A1J4Q4F9_9ACTN</name>
<feature type="compositionally biased region" description="Pro residues" evidence="1">
    <location>
        <begin position="151"/>
        <end position="160"/>
    </location>
</feature>
<dbReference type="InterPro" id="IPR012312">
    <property type="entry name" value="Hemerythrin-like"/>
</dbReference>
<gene>
    <name evidence="3" type="ORF">VT52_009015</name>
</gene>
<dbReference type="Gene3D" id="1.20.120.520">
    <property type="entry name" value="nmb1532 protein domain like"/>
    <property type="match status" value="1"/>
</dbReference>
<evidence type="ECO:0000256" key="1">
    <source>
        <dbReference type="SAM" id="MobiDB-lite"/>
    </source>
</evidence>
<sequence length="186" mass="20760">MGSDSGIIAELATDHRGVQNLLDRVRAAAPGSEERAFLVEQVSTRLVRHLTAEQEHLHPLLHRYVVDGDAWTDRLATGDREIERTLRSLEAVPPHTEEYVRLLLSLTEHVTRHVVELEQQVFPRLQAVSPDAVLRDAGAGAHRTEAVAPTRPRPAAPGSPEPTRLTASVRGPWDRLRDRVTRRGRP</sequence>
<reference evidence="3" key="1">
    <citation type="submission" date="2016-10" db="EMBL/GenBank/DDBJ databases">
        <title>Genome sequence of Streptomyces malaysiense MUSC 136.</title>
        <authorList>
            <person name="Lee L.-H."/>
            <person name="Ser H.-L."/>
        </authorList>
    </citation>
    <scope>NUCLEOTIDE SEQUENCE [LARGE SCALE GENOMIC DNA]</scope>
    <source>
        <strain evidence="3">MUSC 136</strain>
    </source>
</reference>